<evidence type="ECO:0000313" key="3">
    <source>
        <dbReference type="Proteomes" id="UP000199051"/>
    </source>
</evidence>
<gene>
    <name evidence="2" type="ORF">SAMN04487818_102137</name>
</gene>
<feature type="transmembrane region" description="Helical" evidence="1">
    <location>
        <begin position="157"/>
        <end position="177"/>
    </location>
</feature>
<keyword evidence="1" id="KW-0812">Transmembrane</keyword>
<dbReference type="PANTHER" id="PTHR34989">
    <property type="entry name" value="PROTEIN HDED"/>
    <property type="match status" value="1"/>
</dbReference>
<evidence type="ECO:0000313" key="2">
    <source>
        <dbReference type="EMBL" id="SER22495.1"/>
    </source>
</evidence>
<dbReference type="GO" id="GO:0005886">
    <property type="term" value="C:plasma membrane"/>
    <property type="evidence" value="ECO:0007669"/>
    <property type="project" value="TreeGrafter"/>
</dbReference>
<feature type="transmembrane region" description="Helical" evidence="1">
    <location>
        <begin position="21"/>
        <end position="41"/>
    </location>
</feature>
<accession>A0A1H9MGC2</accession>
<dbReference type="Pfam" id="PF03729">
    <property type="entry name" value="DUF308"/>
    <property type="match status" value="2"/>
</dbReference>
<sequence>MTRQRGGPDARVNPTRGRASGHWGVLNGVLMVGVGVAALVWPGASLVLLAVLFGITLMANGVVRVVQAIADSGSGGSRVLLGLLGALSLLVGVLCLRAPLQTLALLAVLIGSWWLVSGVLAVVAALGDGGGGGWSVALGVLSAIAGVYVLVQPGISLAALEVALGVGLIVLGAVTAVEAVRTRPTGR</sequence>
<feature type="transmembrane region" description="Helical" evidence="1">
    <location>
        <begin position="47"/>
        <end position="67"/>
    </location>
</feature>
<dbReference type="AlphaFoldDB" id="A0A1H9MGC2"/>
<feature type="transmembrane region" description="Helical" evidence="1">
    <location>
        <begin position="133"/>
        <end position="151"/>
    </location>
</feature>
<dbReference type="EMBL" id="FOGI01000002">
    <property type="protein sequence ID" value="SER22495.1"/>
    <property type="molecule type" value="Genomic_DNA"/>
</dbReference>
<dbReference type="RefSeq" id="WP_092775091.1">
    <property type="nucleotide sequence ID" value="NZ_FOGI01000002.1"/>
</dbReference>
<keyword evidence="1" id="KW-0472">Membrane</keyword>
<dbReference type="STRING" id="155974.SAMN04487818_102137"/>
<name>A0A1H9MGC2_9PSEU</name>
<dbReference type="Proteomes" id="UP000199051">
    <property type="component" value="Unassembled WGS sequence"/>
</dbReference>
<protein>
    <submittedName>
        <fullName evidence="2">Uncharacterized membrane protein HdeD, DUF308 family</fullName>
    </submittedName>
</protein>
<reference evidence="3" key="1">
    <citation type="submission" date="2016-10" db="EMBL/GenBank/DDBJ databases">
        <authorList>
            <person name="Varghese N."/>
            <person name="Submissions S."/>
        </authorList>
    </citation>
    <scope>NUCLEOTIDE SEQUENCE [LARGE SCALE GENOMIC DNA]</scope>
    <source>
        <strain evidence="3">DSM 44260</strain>
    </source>
</reference>
<dbReference type="InterPro" id="IPR005325">
    <property type="entry name" value="DUF308_memb"/>
</dbReference>
<feature type="transmembrane region" description="Helical" evidence="1">
    <location>
        <begin position="106"/>
        <end position="126"/>
    </location>
</feature>
<dbReference type="PANTHER" id="PTHR34989:SF1">
    <property type="entry name" value="PROTEIN HDED"/>
    <property type="match status" value="1"/>
</dbReference>
<keyword evidence="1" id="KW-1133">Transmembrane helix</keyword>
<proteinExistence type="predicted"/>
<keyword evidence="3" id="KW-1185">Reference proteome</keyword>
<feature type="transmembrane region" description="Helical" evidence="1">
    <location>
        <begin position="79"/>
        <end position="100"/>
    </location>
</feature>
<evidence type="ECO:0000256" key="1">
    <source>
        <dbReference type="SAM" id="Phobius"/>
    </source>
</evidence>
<organism evidence="2 3">
    <name type="scientific">Actinokineospora terrae</name>
    <dbReference type="NCBI Taxonomy" id="155974"/>
    <lineage>
        <taxon>Bacteria</taxon>
        <taxon>Bacillati</taxon>
        <taxon>Actinomycetota</taxon>
        <taxon>Actinomycetes</taxon>
        <taxon>Pseudonocardiales</taxon>
        <taxon>Pseudonocardiaceae</taxon>
        <taxon>Actinokineospora</taxon>
    </lineage>
</organism>
<dbReference type="InterPro" id="IPR052712">
    <property type="entry name" value="Acid_resist_chaperone_HdeD"/>
</dbReference>